<keyword evidence="5" id="KW-1185">Reference proteome</keyword>
<dbReference type="Proteomes" id="UP000183924">
    <property type="component" value="Unassembled WGS sequence"/>
</dbReference>
<comment type="similarity">
    <text evidence="1">Belongs to the glycosyl hydrolase 30 family.</text>
</comment>
<dbReference type="PANTHER" id="PTHR11069:SF38">
    <property type="entry name" value="GLUCURONOXYLANASE XYNC"/>
    <property type="match status" value="1"/>
</dbReference>
<organism evidence="4 5">
    <name type="scientific">Candidatus Rickettsiella isopodorum</name>
    <dbReference type="NCBI Taxonomy" id="1225476"/>
    <lineage>
        <taxon>Bacteria</taxon>
        <taxon>Pseudomonadati</taxon>
        <taxon>Pseudomonadota</taxon>
        <taxon>Gammaproteobacteria</taxon>
        <taxon>Legionellales</taxon>
        <taxon>Coxiellaceae</taxon>
        <taxon>Rickettsiella</taxon>
    </lineage>
</organism>
<evidence type="ECO:0000313" key="4">
    <source>
        <dbReference type="EMBL" id="OIZ95579.1"/>
    </source>
</evidence>
<dbReference type="PANTHER" id="PTHR11069">
    <property type="entry name" value="GLUCOSYLCERAMIDASE"/>
    <property type="match status" value="1"/>
</dbReference>
<evidence type="ECO:0000256" key="2">
    <source>
        <dbReference type="ARBA" id="ARBA00022729"/>
    </source>
</evidence>
<dbReference type="Gene3D" id="3.20.20.80">
    <property type="entry name" value="Glycosidases"/>
    <property type="match status" value="1"/>
</dbReference>
<accession>A0A1J8P980</accession>
<dbReference type="GO" id="GO:0016020">
    <property type="term" value="C:membrane"/>
    <property type="evidence" value="ECO:0007669"/>
    <property type="project" value="GOC"/>
</dbReference>
<reference evidence="4 5" key="1">
    <citation type="submission" date="2016-03" db="EMBL/GenBank/DDBJ databases">
        <title>Comparative genomics of Rickettsiella.</title>
        <authorList>
            <person name="Chandler C."/>
            <person name="Wang Y."/>
        </authorList>
    </citation>
    <scope>NUCLEOTIDE SEQUENCE [LARGE SCALE GENOMIC DNA]</scope>
    <source>
        <strain evidence="4 5">RCFS May 2013</strain>
    </source>
</reference>
<proteinExistence type="inferred from homology"/>
<comment type="caution">
    <text evidence="4">The sequence shown here is derived from an EMBL/GenBank/DDBJ whole genome shotgun (WGS) entry which is preliminary data.</text>
</comment>
<evidence type="ECO:0000256" key="3">
    <source>
        <dbReference type="ARBA" id="ARBA00022801"/>
    </source>
</evidence>
<dbReference type="GO" id="GO:0006665">
    <property type="term" value="P:sphingolipid metabolic process"/>
    <property type="evidence" value="ECO:0007669"/>
    <property type="project" value="InterPro"/>
</dbReference>
<dbReference type="GO" id="GO:0004348">
    <property type="term" value="F:glucosylceramidase activity"/>
    <property type="evidence" value="ECO:0007669"/>
    <property type="project" value="InterPro"/>
</dbReference>
<dbReference type="Gene3D" id="2.60.40.1180">
    <property type="entry name" value="Golgi alpha-mannosidase II"/>
    <property type="match status" value="1"/>
</dbReference>
<dbReference type="SUPFAM" id="SSF51445">
    <property type="entry name" value="(Trans)glycosidases"/>
    <property type="match status" value="1"/>
</dbReference>
<evidence type="ECO:0000313" key="5">
    <source>
        <dbReference type="Proteomes" id="UP000183924"/>
    </source>
</evidence>
<sequence>MTQNIQIKYLETQQVIEGFGCFGGREIPFFRDARRDDIMKALFQDLQFSIVRTEVHPNFSTQPGERNFNMDANLDIPPNDPYFDNPDQAEVERRSQLWILKTVKQQYPHIKIVPSVWSPPYYMKTALKKLSKDYYAEFANFLADYIEAYQTAGIPIFAMSPQNEPENIISPWDVCLWLPSDTASFVEKYMKPIFQQRNLDTKIMVGESANWGFNSITLNLVSWFMKDKKNVDILASHAYSIPSLKGTVSYDTNPLGQLPSGYQSAWITESCATTPFDPSMTLGLQAAICLHKFLAVKEVNAFIFWLGMIRGNNNEALISSNGVGNYQLTKVYDVMGNYSRYVKEGYRRITTNSAALASSLYVSAFKATDTDHLSIVIINASDDQVPASIHLEQAPLSIQTLTPYTTPTELGVRWQAGEAIHLVDGKFNTHLLPSSVTTFTSSS</sequence>
<keyword evidence="2" id="KW-0732">Signal</keyword>
<gene>
    <name evidence="4" type="ORF">A1D18_01455</name>
</gene>
<dbReference type="EMBL" id="LUKY01000030">
    <property type="protein sequence ID" value="OIZ95579.1"/>
    <property type="molecule type" value="Genomic_DNA"/>
</dbReference>
<dbReference type="RefSeq" id="WP_071662050.1">
    <property type="nucleotide sequence ID" value="NZ_LUKY01000030.1"/>
</dbReference>
<dbReference type="InterPro" id="IPR013780">
    <property type="entry name" value="Glyco_hydro_b"/>
</dbReference>
<dbReference type="InterPro" id="IPR001139">
    <property type="entry name" value="Glyco_hydro_30"/>
</dbReference>
<dbReference type="STRING" id="1225476.A1D18_01455"/>
<evidence type="ECO:0000256" key="1">
    <source>
        <dbReference type="ARBA" id="ARBA00005382"/>
    </source>
</evidence>
<protein>
    <submittedName>
        <fullName evidence="4">Uncharacterized protein</fullName>
    </submittedName>
</protein>
<name>A0A1J8P980_9COXI</name>
<dbReference type="InterPro" id="IPR017853">
    <property type="entry name" value="GH"/>
</dbReference>
<keyword evidence="3" id="KW-0378">Hydrolase</keyword>
<dbReference type="AlphaFoldDB" id="A0A1J8P980"/>